<feature type="region of interest" description="Disordered" evidence="1">
    <location>
        <begin position="1"/>
        <end position="32"/>
    </location>
</feature>
<dbReference type="AlphaFoldDB" id="A0A815WKQ5"/>
<evidence type="ECO:0000256" key="1">
    <source>
        <dbReference type="SAM" id="MobiDB-lite"/>
    </source>
</evidence>
<sequence>MSDTSCHQSLPTLQLDRGGHAKDDWIAAGKST</sequence>
<gene>
    <name evidence="2" type="ORF">ZHD862_LOCUS39179</name>
</gene>
<feature type="non-terminal residue" evidence="2">
    <location>
        <position position="32"/>
    </location>
</feature>
<accession>A0A815WKQ5</accession>
<evidence type="ECO:0000313" key="2">
    <source>
        <dbReference type="EMBL" id="CAF1544688.1"/>
    </source>
</evidence>
<protein>
    <submittedName>
        <fullName evidence="2">Uncharacterized protein</fullName>
    </submittedName>
</protein>
<name>A0A815WKQ5_9BILA</name>
<evidence type="ECO:0000313" key="3">
    <source>
        <dbReference type="Proteomes" id="UP000663864"/>
    </source>
</evidence>
<comment type="caution">
    <text evidence="2">The sequence shown here is derived from an EMBL/GenBank/DDBJ whole genome shotgun (WGS) entry which is preliminary data.</text>
</comment>
<reference evidence="2" key="1">
    <citation type="submission" date="2021-02" db="EMBL/GenBank/DDBJ databases">
        <authorList>
            <person name="Nowell W R."/>
        </authorList>
    </citation>
    <scope>NUCLEOTIDE SEQUENCE</scope>
</reference>
<feature type="compositionally biased region" description="Polar residues" evidence="1">
    <location>
        <begin position="1"/>
        <end position="12"/>
    </location>
</feature>
<organism evidence="2 3">
    <name type="scientific">Rotaria sordida</name>
    <dbReference type="NCBI Taxonomy" id="392033"/>
    <lineage>
        <taxon>Eukaryota</taxon>
        <taxon>Metazoa</taxon>
        <taxon>Spiralia</taxon>
        <taxon>Gnathifera</taxon>
        <taxon>Rotifera</taxon>
        <taxon>Eurotatoria</taxon>
        <taxon>Bdelloidea</taxon>
        <taxon>Philodinida</taxon>
        <taxon>Philodinidae</taxon>
        <taxon>Rotaria</taxon>
    </lineage>
</organism>
<dbReference type="EMBL" id="CAJNOT010014741">
    <property type="protein sequence ID" value="CAF1544688.1"/>
    <property type="molecule type" value="Genomic_DNA"/>
</dbReference>
<proteinExistence type="predicted"/>
<dbReference type="Proteomes" id="UP000663864">
    <property type="component" value="Unassembled WGS sequence"/>
</dbReference>